<feature type="domain" description="N-acetyltransferase" evidence="1">
    <location>
        <begin position="1"/>
        <end position="148"/>
    </location>
</feature>
<sequence>MIIRKVLPHELSEAAALSNFVFRQPEQKSMCKLFPYLFNPGISHSYGAFTEEGNMVAFMGMVPEIIRLGSARLHVFGLGSVCTHPDYRGQNIASRLLEECMDHAKRSGASLVFVSGDRSLYMRSGCQYFGRVSFAALNHTAASALQADAAEGWTIRSMVPEDIFAVTGLLSAAQAGYEQGPTQLLTLLGASAIPEIYRLDSQALVAIRNGKIQAFAVAAVHSTDGRSTASSHDPSQAVEWAGDVQGCALLFAEMLSRFPAQQMIIPVPWQEERLLELLKASGAKVSDGQNSGTVWMTDAAKLLAQCAPLLPAAWDQTFKVNSGSDNQDRSYVITTGREELTLDDNGLLSLLFDPESPSRSIAPKGFRTIPLPYLSGLHFV</sequence>
<dbReference type="Pfam" id="PF13527">
    <property type="entry name" value="Acetyltransf_9"/>
    <property type="match status" value="1"/>
</dbReference>
<dbReference type="RefSeq" id="WP_244728041.1">
    <property type="nucleotide sequence ID" value="NZ_JALIRP010000008.1"/>
</dbReference>
<dbReference type="Proteomes" id="UP001139347">
    <property type="component" value="Unassembled WGS sequence"/>
</dbReference>
<keyword evidence="3" id="KW-1185">Reference proteome</keyword>
<comment type="caution">
    <text evidence="2">The sequence shown here is derived from an EMBL/GenBank/DDBJ whole genome shotgun (WGS) entry which is preliminary data.</text>
</comment>
<protein>
    <submittedName>
        <fullName evidence="2">GNAT family N-acetyltransferase</fullName>
    </submittedName>
</protein>
<gene>
    <name evidence="2" type="ORF">MUG84_19805</name>
</gene>
<dbReference type="GO" id="GO:0016747">
    <property type="term" value="F:acyltransferase activity, transferring groups other than amino-acyl groups"/>
    <property type="evidence" value="ECO:0007669"/>
    <property type="project" value="InterPro"/>
</dbReference>
<dbReference type="InterPro" id="IPR016181">
    <property type="entry name" value="Acyl_CoA_acyltransferase"/>
</dbReference>
<dbReference type="EMBL" id="JALIRP010000008">
    <property type="protein sequence ID" value="MCJ8013976.1"/>
    <property type="molecule type" value="Genomic_DNA"/>
</dbReference>
<evidence type="ECO:0000313" key="2">
    <source>
        <dbReference type="EMBL" id="MCJ8013976.1"/>
    </source>
</evidence>
<dbReference type="AlphaFoldDB" id="A0A9X1WSN5"/>
<evidence type="ECO:0000259" key="1">
    <source>
        <dbReference type="PROSITE" id="PS51186"/>
    </source>
</evidence>
<dbReference type="InterPro" id="IPR000182">
    <property type="entry name" value="GNAT_dom"/>
</dbReference>
<dbReference type="Gene3D" id="3.40.630.30">
    <property type="match status" value="1"/>
</dbReference>
<dbReference type="CDD" id="cd04301">
    <property type="entry name" value="NAT_SF"/>
    <property type="match status" value="1"/>
</dbReference>
<organism evidence="2 3">
    <name type="scientific">Paenibacillus mangrovi</name>
    <dbReference type="NCBI Taxonomy" id="2931978"/>
    <lineage>
        <taxon>Bacteria</taxon>
        <taxon>Bacillati</taxon>
        <taxon>Bacillota</taxon>
        <taxon>Bacilli</taxon>
        <taxon>Bacillales</taxon>
        <taxon>Paenibacillaceae</taxon>
        <taxon>Paenibacillus</taxon>
    </lineage>
</organism>
<name>A0A9X1WSN5_9BACL</name>
<dbReference type="SUPFAM" id="SSF55729">
    <property type="entry name" value="Acyl-CoA N-acyltransferases (Nat)"/>
    <property type="match status" value="1"/>
</dbReference>
<dbReference type="PROSITE" id="PS51186">
    <property type="entry name" value="GNAT"/>
    <property type="match status" value="1"/>
</dbReference>
<reference evidence="2" key="1">
    <citation type="submission" date="2022-04" db="EMBL/GenBank/DDBJ databases">
        <title>Paenibacillus mangrovi sp. nov., a novel endophytic bacterium isolated from bark of Kandelia candel.</title>
        <authorList>
            <person name="Tuo L."/>
        </authorList>
    </citation>
    <scope>NUCLEOTIDE SEQUENCE</scope>
    <source>
        <strain evidence="2">KQZ6P-2</strain>
    </source>
</reference>
<evidence type="ECO:0000313" key="3">
    <source>
        <dbReference type="Proteomes" id="UP001139347"/>
    </source>
</evidence>
<accession>A0A9X1WSN5</accession>
<proteinExistence type="predicted"/>